<evidence type="ECO:0000313" key="2">
    <source>
        <dbReference type="Proteomes" id="UP000315115"/>
    </source>
</evidence>
<name>A0A510I8L0_9VIBR</name>
<dbReference type="PANTHER" id="PTHR12526">
    <property type="entry name" value="GLYCOSYLTRANSFERASE"/>
    <property type="match status" value="1"/>
</dbReference>
<reference evidence="2" key="1">
    <citation type="submission" date="2019-07" db="EMBL/GenBank/DDBJ databases">
        <title>Complete Genome Sequences of Vibrion rotiferianus strain AM7.</title>
        <authorList>
            <person name="Miyazaki K."/>
            <person name="Wiseschart A."/>
            <person name="Pootanakit K."/>
            <person name="Ishimori K."/>
            <person name="Kitahara K."/>
        </authorList>
    </citation>
    <scope>NUCLEOTIDE SEQUENCE [LARGE SCALE GENOMIC DNA]</scope>
    <source>
        <strain evidence="2">AM7</strain>
    </source>
</reference>
<sequence>MKEIVVFGEDFGGLPSSTQHIIKKLSRSYRILWVNSIGLRQPTLSTKDLKRVLSKVKSRFHSKKEANYSNSKFHNIDVVDCLTIPAPKTRFARRIACEMIKFQLTNTLKKLKFDKPIFWTSLPTAADVCQSMSNSGVVYYCGDDFSALAGVDHKTVIRHESDLVQYADLILVASESLADRFPSQKTFVVPHGVDYDLFSTPTPSANDLPSPKEKVIGFYGSLSNWLDYDLIKQVALQCPDWTLVFIGPCELTTNLLPNLPNVRYLGPKPHTDLPKYSQHWAVSWLPFVDNKQIRACNPLKLLEYLAAGKPVISTHFPAIDPYKGMINVVNNATDVKKCMDSLIPVDKEKMSIVRQQSWDSKALYIDELVRQL</sequence>
<dbReference type="Gene3D" id="3.40.50.11010">
    <property type="match status" value="1"/>
</dbReference>
<dbReference type="AlphaFoldDB" id="A0A510I8L0"/>
<dbReference type="RefSeq" id="WP_138942370.1">
    <property type="nucleotide sequence ID" value="NZ_AP019798.1"/>
</dbReference>
<organism evidence="1 2">
    <name type="scientific">Vibrio rotiferianus</name>
    <dbReference type="NCBI Taxonomy" id="190895"/>
    <lineage>
        <taxon>Bacteria</taxon>
        <taxon>Pseudomonadati</taxon>
        <taxon>Pseudomonadota</taxon>
        <taxon>Gammaproteobacteria</taxon>
        <taxon>Vibrionales</taxon>
        <taxon>Vibrionaceae</taxon>
        <taxon>Vibrio</taxon>
    </lineage>
</organism>
<dbReference type="PANTHER" id="PTHR12526:SF630">
    <property type="entry name" value="GLYCOSYLTRANSFERASE"/>
    <property type="match status" value="1"/>
</dbReference>
<protein>
    <submittedName>
        <fullName evidence="1">Glycosyl transferase</fullName>
    </submittedName>
</protein>
<accession>A0A510I8L0</accession>
<gene>
    <name evidence="1" type="ORF">VroAM7_13990</name>
</gene>
<dbReference type="EMBL" id="AP019798">
    <property type="protein sequence ID" value="BBL88746.1"/>
    <property type="molecule type" value="Genomic_DNA"/>
</dbReference>
<proteinExistence type="predicted"/>
<dbReference type="Pfam" id="PF13692">
    <property type="entry name" value="Glyco_trans_1_4"/>
    <property type="match status" value="1"/>
</dbReference>
<dbReference type="GO" id="GO:0016740">
    <property type="term" value="F:transferase activity"/>
    <property type="evidence" value="ECO:0007669"/>
    <property type="project" value="UniProtKB-KW"/>
</dbReference>
<dbReference type="Proteomes" id="UP000315115">
    <property type="component" value="Chromosome 1"/>
</dbReference>
<evidence type="ECO:0000313" key="1">
    <source>
        <dbReference type="EMBL" id="BBL88746.1"/>
    </source>
</evidence>
<keyword evidence="1" id="KW-0808">Transferase</keyword>
<dbReference type="Gene3D" id="3.40.50.2000">
    <property type="entry name" value="Glycogen Phosphorylase B"/>
    <property type="match status" value="1"/>
</dbReference>
<dbReference type="SUPFAM" id="SSF53756">
    <property type="entry name" value="UDP-Glycosyltransferase/glycogen phosphorylase"/>
    <property type="match status" value="1"/>
</dbReference>